<name>A0ACC5U9R4_9FLAO</name>
<protein>
    <submittedName>
        <fullName evidence="1">PQQ-dependent sugar dehydrogenase</fullName>
    </submittedName>
</protein>
<dbReference type="Proteomes" id="UP001647509">
    <property type="component" value="Unassembled WGS sequence"/>
</dbReference>
<accession>A0ACC5U9R4</accession>
<reference evidence="1" key="1">
    <citation type="submission" date="2021-05" db="EMBL/GenBank/DDBJ databases">
        <title>Draft genomes of bacteria isolated from model marine particles.</title>
        <authorList>
            <person name="Datta M.S."/>
            <person name="Schwartzman J.A."/>
            <person name="Enke T.N."/>
            <person name="Saavedra J."/>
            <person name="Cermak N."/>
            <person name="Cordero O.X."/>
        </authorList>
    </citation>
    <scope>NUCLEOTIDE SEQUENCE</scope>
    <source>
        <strain evidence="1">I2M19</strain>
    </source>
</reference>
<gene>
    <name evidence="1" type="ORF">KO493_10230</name>
</gene>
<sequence length="1122" mass="123672">MNQAQGKSTQQSSTNSTGTSNLVVDNNTATISQTNNELNAWWQVDLQSNTNINLIKIFKGSVSLSNFYVFVSDQDLSGMNFANILSDCSVDYIYVADTVLDELNIPTALSGRYVRIQLAETNVLSLAEVEVYQDTSSNPVCNDFCLIEDFDSKLNGSIRDQDGWKANPAGALDGAIVDSEPTEGFTGKALMLDPNGVVFRGNAYKPLNINAIAEGDMGTLFFQVSAEDVLNTNSSFGLSDLNNPRLTDGGTGNLDLSSDFEVQIILNNGQFGVRHGANNSYFTNIKPENDIVYNVWVVVDNQNDRFQVFVQGGAYSFPTPASITGGQTNFAFRNGSIESLKSIYLLNDPDQVGTGVVYVDHFYLDNNKENIAMPVTVSDLSKFVAIETFEALNIGEINGQNQWISDTSNATVETDPDHNTNKIMIFSAGDGTVYHEIPNVRDCEVGTLFFRIKRDGNLNENVGLSDAVSPSEYTDFESQINITQDELRARNSASWTSLQDLDNDLWYCVWMVSDNTSDSYKIYIQGTDETTPRLVGSNINYRNGTATNPLTTFLMKQSDRSGISGTFSIDDIYLHHNEINLSHPHTKTCVHEEPIPDPNQPLDDPIAERITTDGLGLILEEFVTIPASNSGAPNTRINFLGHANDGSDRLFVNDLNDKLHVIINGIVSTYLDVSAAFPYFAEEPRLGSGFGFFAFHPEFATNGKFYTVHTERFEALNTYTPDYISAGTDDMHGIITEWTATNPASNVFSGTKREVLRIGFDTYLHGFQQIGFNPNAISGSADYGLLYLALGDGEENPVFSGAPQDISVPHGKILRIDPLGNNAPNGAYGIPSGNPFVNTAGALGEIWAYGFRNPHRFSWDSEGTNKMFIGNIGEKNVDAVYLGEPGANYGWNAREGSFLFKTTDPNNVYPLPVNDNFGYTYPVAQYDHDEGYALLGGFVYRGNTYPDLQGKYIFGDVVKGRIFYTEESDMISGQSFAKINEFIIYDENLNQTSFLNLANYSRADLRFGMDAQGELYALSKQNGKIWRIKGERTLTTDAIAEVSEIKVFPNPVKDLLNIKLNNKFEGYGTVVIMNTLGQMVKTNKINCISGQFSVSVNNLPSGMYLINVSINSEAHTAKFLKI</sequence>
<organism evidence="1 2">
    <name type="scientific">Pseudotamlana agarivorans</name>
    <dbReference type="NCBI Taxonomy" id="481183"/>
    <lineage>
        <taxon>Bacteria</taxon>
        <taxon>Pseudomonadati</taxon>
        <taxon>Bacteroidota</taxon>
        <taxon>Flavobacteriia</taxon>
        <taxon>Flavobacteriales</taxon>
        <taxon>Flavobacteriaceae</taxon>
        <taxon>Pseudotamlana</taxon>
    </lineage>
</organism>
<evidence type="ECO:0000313" key="1">
    <source>
        <dbReference type="EMBL" id="MBU2951072.1"/>
    </source>
</evidence>
<comment type="caution">
    <text evidence="1">The sequence shown here is derived from an EMBL/GenBank/DDBJ whole genome shotgun (WGS) entry which is preliminary data.</text>
</comment>
<proteinExistence type="predicted"/>
<dbReference type="EMBL" id="JAHKPD010000014">
    <property type="protein sequence ID" value="MBU2951072.1"/>
    <property type="molecule type" value="Genomic_DNA"/>
</dbReference>
<evidence type="ECO:0000313" key="2">
    <source>
        <dbReference type="Proteomes" id="UP001647509"/>
    </source>
</evidence>
<keyword evidence="2" id="KW-1185">Reference proteome</keyword>